<dbReference type="EMBL" id="JAGSOY010000006">
    <property type="protein sequence ID" value="MBU2710283.1"/>
    <property type="molecule type" value="Genomic_DNA"/>
</dbReference>
<dbReference type="Pfam" id="PF01230">
    <property type="entry name" value="HIT"/>
    <property type="match status" value="1"/>
</dbReference>
<dbReference type="PROSITE" id="PS51084">
    <property type="entry name" value="HIT_2"/>
    <property type="match status" value="1"/>
</dbReference>
<sequence>MEAMKGFTLAKQLQRDTVKLGDFSLSSLLLMNDKRYPWFILVPRVPGIEEVYQLSADEQQKLWWEVSYISEKLKDIFAADKMNIAMLGNKVRQLHIHIIARQQSDDAWPEPVWGKLPPIAYAPEAVEALKERLHTVFTTYLTYAAER</sequence>
<reference evidence="3 4" key="1">
    <citation type="submission" date="2021-04" db="EMBL/GenBank/DDBJ databases">
        <authorList>
            <person name="Pira H."/>
            <person name="Risdian C."/>
            <person name="Wink J."/>
        </authorList>
    </citation>
    <scope>NUCLEOTIDE SEQUENCE [LARGE SCALE GENOMIC DNA]</scope>
    <source>
        <strain evidence="3 4">WH53</strain>
    </source>
</reference>
<feature type="domain" description="HIT" evidence="2">
    <location>
        <begin position="6"/>
        <end position="108"/>
    </location>
</feature>
<dbReference type="InterPro" id="IPR026026">
    <property type="entry name" value="HIT_Hint"/>
</dbReference>
<dbReference type="PIRSF" id="PIRSF000714">
    <property type="entry name" value="HIT"/>
    <property type="match status" value="1"/>
</dbReference>
<proteinExistence type="predicted"/>
<evidence type="ECO:0000313" key="3">
    <source>
        <dbReference type="EMBL" id="MBU2710283.1"/>
    </source>
</evidence>
<dbReference type="Gene3D" id="3.30.428.10">
    <property type="entry name" value="HIT-like"/>
    <property type="match status" value="1"/>
</dbReference>
<dbReference type="Proteomes" id="UP000690515">
    <property type="component" value="Unassembled WGS sequence"/>
</dbReference>
<accession>A0ABS5Z929</accession>
<comment type="caution">
    <text evidence="3">The sequence shown here is derived from an EMBL/GenBank/DDBJ whole genome shotgun (WGS) entry which is preliminary data.</text>
</comment>
<organism evidence="3 4">
    <name type="scientific">Zooshikella harenae</name>
    <dbReference type="NCBI Taxonomy" id="2827238"/>
    <lineage>
        <taxon>Bacteria</taxon>
        <taxon>Pseudomonadati</taxon>
        <taxon>Pseudomonadota</taxon>
        <taxon>Gammaproteobacteria</taxon>
        <taxon>Oceanospirillales</taxon>
        <taxon>Zooshikellaceae</taxon>
        <taxon>Zooshikella</taxon>
    </lineage>
</organism>
<name>A0ABS5Z929_9GAMM</name>
<gene>
    <name evidence="3" type="ORF">KCG35_04360</name>
</gene>
<dbReference type="SUPFAM" id="SSF54197">
    <property type="entry name" value="HIT-like"/>
    <property type="match status" value="1"/>
</dbReference>
<evidence type="ECO:0000259" key="2">
    <source>
        <dbReference type="PROSITE" id="PS51084"/>
    </source>
</evidence>
<evidence type="ECO:0000256" key="1">
    <source>
        <dbReference type="PROSITE-ProRule" id="PRU00464"/>
    </source>
</evidence>
<dbReference type="InterPro" id="IPR011146">
    <property type="entry name" value="HIT-like"/>
</dbReference>
<comment type="caution">
    <text evidence="1">Lacks conserved residue(s) required for the propagation of feature annotation.</text>
</comment>
<evidence type="ECO:0000313" key="4">
    <source>
        <dbReference type="Proteomes" id="UP000690515"/>
    </source>
</evidence>
<dbReference type="RefSeq" id="WP_215818448.1">
    <property type="nucleotide sequence ID" value="NZ_JAGSOY010000006.1"/>
</dbReference>
<keyword evidence="4" id="KW-1185">Reference proteome</keyword>
<protein>
    <submittedName>
        <fullName evidence="3">HIT domain-containing protein</fullName>
    </submittedName>
</protein>
<dbReference type="InterPro" id="IPR036265">
    <property type="entry name" value="HIT-like_sf"/>
</dbReference>